<sequence length="657" mass="72518">MFPSNTIASQSDMRQRINVSGLANLASQQQASTSQRAARPEFISMPQLPVQSNFGLYRGVPSPAVFQQQPSFSSPGVAATNCYSAGFVPNQQRFYNQGRSQPTFSPYNQGGSQPLYPPGVAATNGFSAGVFPQQQQQFNTPGRSQPMYAPGVAATNCFPTGNVPYQQQVISHAQAYGGQYSQAAFNAPAQSPFVAQNVASTFAPPHQQVQQQQQQQQPERDIFEYVDLTREDEEEKVQTPAPAPVAPDVSVSAAQQTGLFTPASTPSLPTELSTSKAPDHLCERLNHLRVTIKERDYPCAFRLLRSFEYMKSSQKRKYCSLFWHSNEEAHEDLLNCATLSPEFSVIYYMRTSAHAKRQEPMTEEELEKFEAEVNAACAELERTCKAKLQDRIDEENLSNLHQAVTTTKGKKSAATKAARLEEWEEENERTQEEKRKRWAKLDGIHISNQPAVTKRKRVVGEVAPAPAPKRRGRPPKVRAVEEGAVVKEKKKRGRPRKNPVVQEPTPDHAEDAEDDGTLEAELFAGLSEDVVEEEDDGLLEAMLNEFAKDDDAVDESATVEPSRQLQGHEDEGCVAAAIIEDLPAACSDEAPADESAVVVASLPEEHADEAPVDTADFLAEIDSTYTEDLGMFELDNLMNSEAANDIEVTLNSIYDME</sequence>
<organism evidence="2 3">
    <name type="scientific">Alternaria panax</name>
    <dbReference type="NCBI Taxonomy" id="48097"/>
    <lineage>
        <taxon>Eukaryota</taxon>
        <taxon>Fungi</taxon>
        <taxon>Dikarya</taxon>
        <taxon>Ascomycota</taxon>
        <taxon>Pezizomycotina</taxon>
        <taxon>Dothideomycetes</taxon>
        <taxon>Pleosporomycetidae</taxon>
        <taxon>Pleosporales</taxon>
        <taxon>Pleosporineae</taxon>
        <taxon>Pleosporaceae</taxon>
        <taxon>Alternaria</taxon>
        <taxon>Alternaria sect. Panax</taxon>
    </lineage>
</organism>
<dbReference type="EMBL" id="JAANER010000002">
    <property type="protein sequence ID" value="KAG9194214.1"/>
    <property type="molecule type" value="Genomic_DNA"/>
</dbReference>
<dbReference type="Proteomes" id="UP001199106">
    <property type="component" value="Unassembled WGS sequence"/>
</dbReference>
<feature type="compositionally biased region" description="Basic residues" evidence="1">
    <location>
        <begin position="488"/>
        <end position="497"/>
    </location>
</feature>
<feature type="compositionally biased region" description="Basic and acidic residues" evidence="1">
    <location>
        <begin position="478"/>
        <end position="487"/>
    </location>
</feature>
<evidence type="ECO:0000256" key="1">
    <source>
        <dbReference type="SAM" id="MobiDB-lite"/>
    </source>
</evidence>
<proteinExistence type="predicted"/>
<name>A0AAD4NU10_9PLEO</name>
<reference evidence="2" key="1">
    <citation type="submission" date="2021-07" db="EMBL/GenBank/DDBJ databases">
        <title>Genome Resource of American Ginseng Black Spot Pathogen Alternaria panax.</title>
        <authorList>
            <person name="Qiu C."/>
            <person name="Wang W."/>
            <person name="Liu Z."/>
        </authorList>
    </citation>
    <scope>NUCLEOTIDE SEQUENCE</scope>
    <source>
        <strain evidence="2">BNCC115425</strain>
    </source>
</reference>
<evidence type="ECO:0000313" key="3">
    <source>
        <dbReference type="Proteomes" id="UP001199106"/>
    </source>
</evidence>
<gene>
    <name evidence="2" type="ORF">G6011_04249</name>
</gene>
<keyword evidence="3" id="KW-1185">Reference proteome</keyword>
<feature type="region of interest" description="Disordered" evidence="1">
    <location>
        <begin position="449"/>
        <end position="516"/>
    </location>
</feature>
<protein>
    <submittedName>
        <fullName evidence="2">Uncharacterized protein</fullName>
    </submittedName>
</protein>
<evidence type="ECO:0000313" key="2">
    <source>
        <dbReference type="EMBL" id="KAG9194214.1"/>
    </source>
</evidence>
<dbReference type="AlphaFoldDB" id="A0AAD4NU10"/>
<accession>A0AAD4NU10</accession>
<comment type="caution">
    <text evidence="2">The sequence shown here is derived from an EMBL/GenBank/DDBJ whole genome shotgun (WGS) entry which is preliminary data.</text>
</comment>